<keyword evidence="2" id="KW-1185">Reference proteome</keyword>
<dbReference type="Proteomes" id="UP000027222">
    <property type="component" value="Unassembled WGS sequence"/>
</dbReference>
<reference evidence="2" key="1">
    <citation type="journal article" date="2014" name="Proc. Natl. Acad. Sci. U.S.A.">
        <title>Extensive sampling of basidiomycete genomes demonstrates inadequacy of the white-rot/brown-rot paradigm for wood decay fungi.</title>
        <authorList>
            <person name="Riley R."/>
            <person name="Salamov A.A."/>
            <person name="Brown D.W."/>
            <person name="Nagy L.G."/>
            <person name="Floudas D."/>
            <person name="Held B.W."/>
            <person name="Levasseur A."/>
            <person name="Lombard V."/>
            <person name="Morin E."/>
            <person name="Otillar R."/>
            <person name="Lindquist E.A."/>
            <person name="Sun H."/>
            <person name="LaButti K.M."/>
            <person name="Schmutz J."/>
            <person name="Jabbour D."/>
            <person name="Luo H."/>
            <person name="Baker S.E."/>
            <person name="Pisabarro A.G."/>
            <person name="Walton J.D."/>
            <person name="Blanchette R.A."/>
            <person name="Henrissat B."/>
            <person name="Martin F."/>
            <person name="Cullen D."/>
            <person name="Hibbett D.S."/>
            <person name="Grigoriev I.V."/>
        </authorList>
    </citation>
    <scope>NUCLEOTIDE SEQUENCE [LARGE SCALE GENOMIC DNA]</scope>
    <source>
        <strain evidence="2">CBS 339.88</strain>
    </source>
</reference>
<protein>
    <recommendedName>
        <fullName evidence="3">F-box domain-containing protein</fullName>
    </recommendedName>
</protein>
<evidence type="ECO:0000313" key="2">
    <source>
        <dbReference type="Proteomes" id="UP000027222"/>
    </source>
</evidence>
<dbReference type="AlphaFoldDB" id="A0A067SUA3"/>
<dbReference type="HOGENOM" id="CLU_030662_0_0_1"/>
<sequence length="417" mass="47678">MGQKDETVTHTNSTSPISRLDDDVLLRIFKNNADMDQKLKFKEPHGLDVTRHTSQVCPQWRQLIVGSPSTWAGMIDLHFFGSQKSDDWRDEVMKRTRQAPLSVKGHADPKNSKSVKLFFRHLLTDHWSRIREFEVWIFPDEFDSQLANIFWETPAPRLERFSFLYFSHAGIGPSFQHVGRGRTLFADQAPSLRSFNCRMLGFGHRAAWVSHLQKITLSSALSVADVLDVLSHAPRLQELIITREVEAPETPSTCTNNQIRLPNLQRIQISDSLRNSITFLERIVPSSTCELSLTTRDKGNSNVSLHDISSLRSITSRFAESYFISAVSSEFMLSVSGLRCRTFWYPHFLFHWTPPWINRDTPAHVLNMPTQQCCAVSLHTRQLLRNIVRGPNPFCICPPPCISPDVAYIRTCSPFSQ</sequence>
<dbReference type="OrthoDB" id="2979028at2759"/>
<organism evidence="1 2">
    <name type="scientific">Galerina marginata (strain CBS 339.88)</name>
    <dbReference type="NCBI Taxonomy" id="685588"/>
    <lineage>
        <taxon>Eukaryota</taxon>
        <taxon>Fungi</taxon>
        <taxon>Dikarya</taxon>
        <taxon>Basidiomycota</taxon>
        <taxon>Agaricomycotina</taxon>
        <taxon>Agaricomycetes</taxon>
        <taxon>Agaricomycetidae</taxon>
        <taxon>Agaricales</taxon>
        <taxon>Agaricineae</taxon>
        <taxon>Strophariaceae</taxon>
        <taxon>Galerina</taxon>
    </lineage>
</organism>
<gene>
    <name evidence="1" type="ORF">GALMADRAFT_797919</name>
</gene>
<name>A0A067SUA3_GALM3</name>
<evidence type="ECO:0008006" key="3">
    <source>
        <dbReference type="Google" id="ProtNLM"/>
    </source>
</evidence>
<dbReference type="EMBL" id="KL142393">
    <property type="protein sequence ID" value="KDR71294.1"/>
    <property type="molecule type" value="Genomic_DNA"/>
</dbReference>
<proteinExistence type="predicted"/>
<evidence type="ECO:0000313" key="1">
    <source>
        <dbReference type="EMBL" id="KDR71294.1"/>
    </source>
</evidence>
<accession>A0A067SUA3</accession>